<dbReference type="STRING" id="582675.SAMN05192565_10630"/>
<sequence>MASMARNPLPGTIRKDGRRAFYVYLSPPLIRELKKAALDEERPAYELVEEAVEALLKSRRIARPATDGVA</sequence>
<name>A0A1I2T7R0_9HYPH</name>
<gene>
    <name evidence="1" type="ORF">SAMN05192565_10630</name>
</gene>
<dbReference type="OrthoDB" id="8255831at2"/>
<reference evidence="2" key="1">
    <citation type="submission" date="2016-10" db="EMBL/GenBank/DDBJ databases">
        <authorList>
            <person name="Varghese N."/>
            <person name="Submissions S."/>
        </authorList>
    </citation>
    <scope>NUCLEOTIDE SEQUENCE [LARGE SCALE GENOMIC DNA]</scope>
    <source>
        <strain evidence="2">Gh-105</strain>
    </source>
</reference>
<proteinExistence type="predicted"/>
<organism evidence="1 2">
    <name type="scientific">Methylobacterium gossipiicola</name>
    <dbReference type="NCBI Taxonomy" id="582675"/>
    <lineage>
        <taxon>Bacteria</taxon>
        <taxon>Pseudomonadati</taxon>
        <taxon>Pseudomonadota</taxon>
        <taxon>Alphaproteobacteria</taxon>
        <taxon>Hyphomicrobiales</taxon>
        <taxon>Methylobacteriaceae</taxon>
        <taxon>Methylobacterium</taxon>
    </lineage>
</organism>
<evidence type="ECO:0000313" key="2">
    <source>
        <dbReference type="Proteomes" id="UP000199229"/>
    </source>
</evidence>
<dbReference type="EMBL" id="FOPM01000006">
    <property type="protein sequence ID" value="SFG58311.1"/>
    <property type="molecule type" value="Genomic_DNA"/>
</dbReference>
<protein>
    <submittedName>
        <fullName evidence="1">Uncharacterized protein</fullName>
    </submittedName>
</protein>
<keyword evidence="2" id="KW-1185">Reference proteome</keyword>
<accession>A0A1I2T7R0</accession>
<dbReference type="AlphaFoldDB" id="A0A1I2T7R0"/>
<evidence type="ECO:0000313" key="1">
    <source>
        <dbReference type="EMBL" id="SFG58311.1"/>
    </source>
</evidence>
<dbReference type="Proteomes" id="UP000199229">
    <property type="component" value="Unassembled WGS sequence"/>
</dbReference>